<sequence>MRHILANLLTNALKYSPLGEEVHFHLACEEEFAIFTIQDSGLGIPEADQPHIFELFHRGSNVGSLPGTGLGLSIVKKAIELHSGEIELISQVGVGTTAIATLPKC</sequence>
<keyword evidence="2" id="KW-1185">Reference proteome</keyword>
<evidence type="ECO:0000313" key="1">
    <source>
        <dbReference type="EMBL" id="XPM64047.1"/>
    </source>
</evidence>
<organism evidence="1 2">
    <name type="scientific">Desertifilum tharense IPPAS B-1220</name>
    <dbReference type="NCBI Taxonomy" id="1781255"/>
    <lineage>
        <taxon>Bacteria</taxon>
        <taxon>Bacillati</taxon>
        <taxon>Cyanobacteriota</taxon>
        <taxon>Cyanophyceae</taxon>
        <taxon>Desertifilales</taxon>
        <taxon>Desertifilaceae</taxon>
        <taxon>Desertifilum</taxon>
    </lineage>
</organism>
<evidence type="ECO:0000313" key="2">
    <source>
        <dbReference type="Proteomes" id="UP000095472"/>
    </source>
</evidence>
<protein>
    <submittedName>
        <fullName evidence="1">Sensor histidine kinase</fullName>
        <ecNumber evidence="1">2.7.13.3</ecNumber>
    </submittedName>
</protein>
<accession>A0ACD5GT97</accession>
<name>A0ACD5GT97_9CYAN</name>
<proteinExistence type="predicted"/>
<dbReference type="Proteomes" id="UP000095472">
    <property type="component" value="Chromosome"/>
</dbReference>
<keyword evidence="1" id="KW-0418">Kinase</keyword>
<reference evidence="1 2" key="1">
    <citation type="journal article" date="2016" name="Genome Announc.">
        <title>Draft Genome Sequence of the Thermotolerant Cyanobacterium Desertifilum sp. IPPAS B-1220.</title>
        <authorList>
            <person name="Mironov K.S."/>
            <person name="Sinetova M.A."/>
            <person name="Bolatkhan K."/>
            <person name="Zayadan B.K."/>
            <person name="Ustinova V.V."/>
            <person name="Kupriyanova E.V."/>
            <person name="Skrypnik A.N."/>
            <person name="Gogoleva N.E."/>
            <person name="Gogolev Y.V."/>
            <person name="Los D.A."/>
        </authorList>
    </citation>
    <scope>NUCLEOTIDE SEQUENCE [LARGE SCALE GENOMIC DNA]</scope>
    <source>
        <strain evidence="1 2">IPPAS B-1220</strain>
    </source>
</reference>
<dbReference type="EC" id="2.7.13.3" evidence="1"/>
<dbReference type="EMBL" id="CP182909">
    <property type="protein sequence ID" value="XPM64047.1"/>
    <property type="molecule type" value="Genomic_DNA"/>
</dbReference>
<gene>
    <name evidence="1" type="ORF">BH720_034145</name>
</gene>
<keyword evidence="1" id="KW-0808">Transferase</keyword>